<dbReference type="EMBL" id="UHJJ01000001">
    <property type="protein sequence ID" value="SUQ12627.1"/>
    <property type="molecule type" value="Genomic_DNA"/>
</dbReference>
<reference evidence="4" key="1">
    <citation type="submission" date="2017-07" db="EMBL/GenBank/DDBJ databases">
        <authorList>
            <person name="Varghese N."/>
            <person name="Submissions S."/>
        </authorList>
    </citation>
    <scope>NUCLEOTIDE SEQUENCE [LARGE SCALE GENOMIC DNA]</scope>
    <source>
        <strain evidence="4">NLAE-zl-C134</strain>
    </source>
</reference>
<evidence type="ECO:0000256" key="1">
    <source>
        <dbReference type="SAM" id="Phobius"/>
    </source>
</evidence>
<organism evidence="3 4">
    <name type="scientific">Faecalicatena contorta</name>
    <dbReference type="NCBI Taxonomy" id="39482"/>
    <lineage>
        <taxon>Bacteria</taxon>
        <taxon>Bacillati</taxon>
        <taxon>Bacillota</taxon>
        <taxon>Clostridia</taxon>
        <taxon>Lachnospirales</taxon>
        <taxon>Lachnospiraceae</taxon>
        <taxon>Faecalicatena</taxon>
    </lineage>
</organism>
<feature type="domain" description="RND related barrel-sandwich hybrid" evidence="2">
    <location>
        <begin position="71"/>
        <end position="237"/>
    </location>
</feature>
<accession>A0A316A4A0</accession>
<keyword evidence="1" id="KW-0472">Membrane</keyword>
<gene>
    <name evidence="3" type="ORF">SAMN05216529_101524</name>
</gene>
<protein>
    <recommendedName>
        <fullName evidence="2">RND related barrel-sandwich hybrid domain-containing protein</fullName>
    </recommendedName>
</protein>
<evidence type="ECO:0000313" key="3">
    <source>
        <dbReference type="EMBL" id="SUQ12627.1"/>
    </source>
</evidence>
<sequence length="459" mass="51867">MSSKRNNSISIKKYKTKREMNIGIFIFAIVFIYLIVTIIMYATTKKVSVYEVREGSILKDNSYNGLVIREETVVNAEESGYINYYQNESSKIKSGANVYAVSSQKLSYDNESEENPVDLSTEEQNALVVKTQNFNENFNPQKFSSVYSLKNEITNTFLLASNQTKTAQMEAVIAKTGGDVQVYKTPVDGIFALSLDGYEALTAESFQKKDFDKGKYKKSSMEDNMSIKKGEPAYKLVTNENWSVLLELDEDMAKQLSDLSYVKTRIDKDSESIWADFSILKRGGEYYGKLDYENSMVRYADERFLNVELILEDERGLKIPKSSVTEKEFYEVPREYMTSGGNSSSSGVMVRGKGGTAAFSSVNIYKLTEDNKVYLSPSQLKKGTVLVKPESSETLTLSETKTLKGVYNINKGYAVFRQVTILAESDEYYIVQEGEPYGLYNYDHIVQEGGSVKEDEVVF</sequence>
<feature type="transmembrane region" description="Helical" evidence="1">
    <location>
        <begin position="21"/>
        <end position="42"/>
    </location>
</feature>
<dbReference type="Pfam" id="PF26018">
    <property type="entry name" value="BSH_RND_rel"/>
    <property type="match status" value="1"/>
</dbReference>
<dbReference type="InterPro" id="IPR058709">
    <property type="entry name" value="BSH_RND-rel"/>
</dbReference>
<evidence type="ECO:0000313" key="4">
    <source>
        <dbReference type="Proteomes" id="UP000254051"/>
    </source>
</evidence>
<name>A0A316A4A0_9FIRM</name>
<keyword evidence="1" id="KW-1133">Transmembrane helix</keyword>
<evidence type="ECO:0000259" key="2">
    <source>
        <dbReference type="Pfam" id="PF26018"/>
    </source>
</evidence>
<dbReference type="RefSeq" id="WP_181392715.1">
    <property type="nucleotide sequence ID" value="NZ_QGDS01000001.1"/>
</dbReference>
<keyword evidence="4" id="KW-1185">Reference proteome</keyword>
<keyword evidence="1" id="KW-0812">Transmembrane</keyword>
<dbReference type="AlphaFoldDB" id="A0A316A4A0"/>
<proteinExistence type="predicted"/>
<dbReference type="Proteomes" id="UP000254051">
    <property type="component" value="Unassembled WGS sequence"/>
</dbReference>